<dbReference type="PANTHER" id="PTHR13932">
    <property type="entry name" value="COPROPORPHYRINIGEN III OXIDASE"/>
    <property type="match status" value="1"/>
</dbReference>
<keyword evidence="2" id="KW-0949">S-adenosyl-L-methionine</keyword>
<feature type="domain" description="Radical SAM core" evidence="6">
    <location>
        <begin position="64"/>
        <end position="306"/>
    </location>
</feature>
<keyword evidence="3" id="KW-0479">Metal-binding</keyword>
<dbReference type="InterPro" id="IPR006638">
    <property type="entry name" value="Elp3/MiaA/NifB-like_rSAM"/>
</dbReference>
<dbReference type="SFLD" id="SFLDG01065">
    <property type="entry name" value="anaerobic_coproporphyrinogen-I"/>
    <property type="match status" value="1"/>
</dbReference>
<evidence type="ECO:0000256" key="1">
    <source>
        <dbReference type="ARBA" id="ARBA00017228"/>
    </source>
</evidence>
<dbReference type="SFLD" id="SFLDS00029">
    <property type="entry name" value="Radical_SAM"/>
    <property type="match status" value="1"/>
</dbReference>
<evidence type="ECO:0000313" key="8">
    <source>
        <dbReference type="Proteomes" id="UP000184111"/>
    </source>
</evidence>
<keyword evidence="4" id="KW-0408">Iron</keyword>
<dbReference type="GO" id="GO:0006779">
    <property type="term" value="P:porphyrin-containing compound biosynthetic process"/>
    <property type="evidence" value="ECO:0007669"/>
    <property type="project" value="TreeGrafter"/>
</dbReference>
<accession>A0A1M7HAN6</accession>
<dbReference type="STRING" id="310782.SAMN05216499_109211"/>
<name>A0A1M7HAN6_9ACTN</name>
<dbReference type="SUPFAM" id="SSF102114">
    <property type="entry name" value="Radical SAM enzymes"/>
    <property type="match status" value="1"/>
</dbReference>
<dbReference type="PANTHER" id="PTHR13932:SF5">
    <property type="entry name" value="RADICAL S-ADENOSYL METHIONINE DOMAIN-CONTAINING PROTEIN 1, MITOCHONDRIAL"/>
    <property type="match status" value="1"/>
</dbReference>
<dbReference type="GO" id="GO:0005737">
    <property type="term" value="C:cytoplasm"/>
    <property type="evidence" value="ECO:0007669"/>
    <property type="project" value="TreeGrafter"/>
</dbReference>
<dbReference type="SMART" id="SM00729">
    <property type="entry name" value="Elp3"/>
    <property type="match status" value="1"/>
</dbReference>
<gene>
    <name evidence="7" type="ORF">SAMN05216499_109211</name>
</gene>
<dbReference type="GO" id="GO:0046872">
    <property type="term" value="F:metal ion binding"/>
    <property type="evidence" value="ECO:0007669"/>
    <property type="project" value="UniProtKB-KW"/>
</dbReference>
<dbReference type="InterPro" id="IPR058240">
    <property type="entry name" value="rSAM_sf"/>
</dbReference>
<keyword evidence="8" id="KW-1185">Reference proteome</keyword>
<evidence type="ECO:0000256" key="5">
    <source>
        <dbReference type="ARBA" id="ARBA00023014"/>
    </source>
</evidence>
<dbReference type="PROSITE" id="PS51918">
    <property type="entry name" value="RADICAL_SAM"/>
    <property type="match status" value="1"/>
</dbReference>
<dbReference type="GO" id="GO:0003824">
    <property type="term" value="F:catalytic activity"/>
    <property type="evidence" value="ECO:0007669"/>
    <property type="project" value="InterPro"/>
</dbReference>
<dbReference type="InterPro" id="IPR007197">
    <property type="entry name" value="rSAM"/>
</dbReference>
<evidence type="ECO:0000259" key="6">
    <source>
        <dbReference type="PROSITE" id="PS51918"/>
    </source>
</evidence>
<evidence type="ECO:0000256" key="3">
    <source>
        <dbReference type="ARBA" id="ARBA00022723"/>
    </source>
</evidence>
<proteinExistence type="predicted"/>
<sequence>MAMMAPSTEPVESAPRRPGLGIRTILAENPHLAIERDKYNINVTANYGDELGGPETAGALAAHAGAGQPTHLYFHVPLCSYICHFCNYVKRLAPTGDKFDENLDRWTDLLLDESRRQLAALPWLPEARIESVYFGGGTASLLRPRHLRRLMDHVRSSFDVSPDAEISLEGNPDNFLHDEIDQAVALGYTRFSVGVQSLQSEVNSFAGRKHDREMSLRAVRTLRGTGLPFNVDMMFGLPHQTVRTVADDISTLIALETPTITIYRLRNADREQMGIGNRAVWNVGTVRDRISDAGLWPSHHETYEMREAIVERLLDAGYHPSPCGWWNRPGTYGDGHDANIPRVSRNKWQRFDTMVAVGPGAYGWATGQSSDVVQTHNIQDIAKYTDFMARTATELPLSHGRRLTDAQSLATALGFNYKANQLISTERYRERYGVDLTADEPLRSLFAELTERGFTSLTEEGYLPTLDGESLHEEIISTYFHERIGGIVGEKICHR</sequence>
<reference evidence="7 8" key="1">
    <citation type="submission" date="2016-11" db="EMBL/GenBank/DDBJ databases">
        <authorList>
            <person name="Jaros S."/>
            <person name="Januszkiewicz K."/>
            <person name="Wedrychowicz H."/>
        </authorList>
    </citation>
    <scope>NUCLEOTIDE SEQUENCE [LARGE SCALE GENOMIC DNA]</scope>
    <source>
        <strain evidence="7 8">CGMCC 4.2025</strain>
    </source>
</reference>
<organism evidence="7 8">
    <name type="scientific">Actinacidiphila paucisporea</name>
    <dbReference type="NCBI Taxonomy" id="310782"/>
    <lineage>
        <taxon>Bacteria</taxon>
        <taxon>Bacillati</taxon>
        <taxon>Actinomycetota</taxon>
        <taxon>Actinomycetes</taxon>
        <taxon>Kitasatosporales</taxon>
        <taxon>Streptomycetaceae</taxon>
        <taxon>Actinacidiphila</taxon>
    </lineage>
</organism>
<dbReference type="Proteomes" id="UP000184111">
    <property type="component" value="Unassembled WGS sequence"/>
</dbReference>
<evidence type="ECO:0000256" key="4">
    <source>
        <dbReference type="ARBA" id="ARBA00023004"/>
    </source>
</evidence>
<dbReference type="GO" id="GO:0051539">
    <property type="term" value="F:4 iron, 4 sulfur cluster binding"/>
    <property type="evidence" value="ECO:0007669"/>
    <property type="project" value="TreeGrafter"/>
</dbReference>
<protein>
    <recommendedName>
        <fullName evidence="1">Heme chaperone HemW</fullName>
    </recommendedName>
</protein>
<dbReference type="InterPro" id="IPR034505">
    <property type="entry name" value="Coproporphyrinogen-III_oxidase"/>
</dbReference>
<dbReference type="Pfam" id="PF04055">
    <property type="entry name" value="Radical_SAM"/>
    <property type="match status" value="1"/>
</dbReference>
<dbReference type="CDD" id="cd01335">
    <property type="entry name" value="Radical_SAM"/>
    <property type="match status" value="1"/>
</dbReference>
<dbReference type="InterPro" id="IPR013785">
    <property type="entry name" value="Aldolase_TIM"/>
</dbReference>
<dbReference type="AlphaFoldDB" id="A0A1M7HAN6"/>
<keyword evidence="5" id="KW-0411">Iron-sulfur</keyword>
<dbReference type="EMBL" id="FRBI01000009">
    <property type="protein sequence ID" value="SHM25466.1"/>
    <property type="molecule type" value="Genomic_DNA"/>
</dbReference>
<dbReference type="Gene3D" id="3.20.20.70">
    <property type="entry name" value="Aldolase class I"/>
    <property type="match status" value="1"/>
</dbReference>
<evidence type="ECO:0000313" key="7">
    <source>
        <dbReference type="EMBL" id="SHM25466.1"/>
    </source>
</evidence>
<evidence type="ECO:0000256" key="2">
    <source>
        <dbReference type="ARBA" id="ARBA00022691"/>
    </source>
</evidence>